<reference evidence="1" key="1">
    <citation type="journal article" date="2014" name="Int. J. Syst. Evol. Microbiol.">
        <title>Complete genome sequence of Corynebacterium casei LMG S-19264T (=DSM 44701T), isolated from a smear-ripened cheese.</title>
        <authorList>
            <consortium name="US DOE Joint Genome Institute (JGI-PGF)"/>
            <person name="Walter F."/>
            <person name="Albersmeier A."/>
            <person name="Kalinowski J."/>
            <person name="Ruckert C."/>
        </authorList>
    </citation>
    <scope>NUCLEOTIDE SEQUENCE</scope>
    <source>
        <strain evidence="1">JCM 3035</strain>
    </source>
</reference>
<evidence type="ECO:0000313" key="2">
    <source>
        <dbReference type="Proteomes" id="UP000637788"/>
    </source>
</evidence>
<protein>
    <submittedName>
        <fullName evidence="1">Uncharacterized protein</fullName>
    </submittedName>
</protein>
<reference evidence="1" key="2">
    <citation type="submission" date="2020-09" db="EMBL/GenBank/DDBJ databases">
        <authorList>
            <person name="Sun Q."/>
            <person name="Ohkuma M."/>
        </authorList>
    </citation>
    <scope>NUCLEOTIDE SEQUENCE</scope>
    <source>
        <strain evidence="1">JCM 3035</strain>
    </source>
</reference>
<comment type="caution">
    <text evidence="1">The sequence shown here is derived from an EMBL/GenBank/DDBJ whole genome shotgun (WGS) entry which is preliminary data.</text>
</comment>
<evidence type="ECO:0000313" key="1">
    <source>
        <dbReference type="EMBL" id="GGL10400.1"/>
    </source>
</evidence>
<dbReference type="AlphaFoldDB" id="A0A917RJV0"/>
<gene>
    <name evidence="1" type="ORF">GCM10010094_84060</name>
</gene>
<accession>A0A917RJV0</accession>
<proteinExistence type="predicted"/>
<keyword evidence="2" id="KW-1185">Reference proteome</keyword>
<dbReference type="EMBL" id="BMPQ01000039">
    <property type="protein sequence ID" value="GGL10400.1"/>
    <property type="molecule type" value="Genomic_DNA"/>
</dbReference>
<name>A0A917RJV0_9ACTN</name>
<organism evidence="1 2">
    <name type="scientific">Streptomyces flaveus</name>
    <dbReference type="NCBI Taxonomy" id="66370"/>
    <lineage>
        <taxon>Bacteria</taxon>
        <taxon>Bacillati</taxon>
        <taxon>Actinomycetota</taxon>
        <taxon>Actinomycetes</taxon>
        <taxon>Kitasatosporales</taxon>
        <taxon>Streptomycetaceae</taxon>
        <taxon>Streptomyces</taxon>
        <taxon>Streptomyces aurantiacus group</taxon>
    </lineage>
</organism>
<sequence length="78" mass="8473">MFTMTTGGQVGKAEAARWASSRWPHLRPAIDAALEWRRTQAVRDETPVPTELAAQIADLLTIAETMAGKADRSTPTGH</sequence>
<dbReference type="Proteomes" id="UP000637788">
    <property type="component" value="Unassembled WGS sequence"/>
</dbReference>